<proteinExistence type="predicted"/>
<evidence type="ECO:0000256" key="1">
    <source>
        <dbReference type="ARBA" id="ARBA00022729"/>
    </source>
</evidence>
<dbReference type="Proteomes" id="UP000199690">
    <property type="component" value="Unassembled WGS sequence"/>
</dbReference>
<evidence type="ECO:0000313" key="6">
    <source>
        <dbReference type="Proteomes" id="UP000199690"/>
    </source>
</evidence>
<reference evidence="6 7" key="1">
    <citation type="submission" date="2016-10" db="EMBL/GenBank/DDBJ databases">
        <authorList>
            <person name="Varghese N."/>
            <person name="Submissions S."/>
        </authorList>
    </citation>
    <scope>NUCLEOTIDE SEQUENCE [LARGE SCALE GENOMIC DNA]</scope>
    <source>
        <strain evidence="7">ATCC 20501</strain>
        <strain evidence="5 6">CGMCC 4.3529</strain>
    </source>
</reference>
<dbReference type="EMBL" id="FNVB01000006">
    <property type="protein sequence ID" value="SEG83813.1"/>
    <property type="molecule type" value="Genomic_DNA"/>
</dbReference>
<dbReference type="RefSeq" id="WP_093356263.1">
    <property type="nucleotide sequence ID" value="NZ_FNVB01000006.1"/>
</dbReference>
<dbReference type="AlphaFoldDB" id="A0A1H6DGB5"/>
<accession>A0A1H6DGB5</accession>
<feature type="signal peptide" evidence="2">
    <location>
        <begin position="1"/>
        <end position="20"/>
    </location>
</feature>
<gene>
    <name evidence="4" type="ORF">SAMN02982929_04326</name>
    <name evidence="5" type="ORF">SAMN05216506_110243</name>
</gene>
<dbReference type="Gene3D" id="2.60.40.1240">
    <property type="match status" value="1"/>
</dbReference>
<feature type="domain" description="DUF4352" evidence="3">
    <location>
        <begin position="80"/>
        <end position="168"/>
    </location>
</feature>
<dbReference type="Pfam" id="PF11611">
    <property type="entry name" value="DUF4352"/>
    <property type="match status" value="1"/>
</dbReference>
<accession>A0A1I1ZPU5</accession>
<dbReference type="EMBL" id="FOME01000010">
    <property type="protein sequence ID" value="SFE33747.1"/>
    <property type="molecule type" value="Genomic_DNA"/>
</dbReference>
<evidence type="ECO:0000313" key="7">
    <source>
        <dbReference type="Proteomes" id="UP000236729"/>
    </source>
</evidence>
<keyword evidence="1 2" id="KW-0732">Signal</keyword>
<reference evidence="4" key="2">
    <citation type="submission" date="2016-10" db="EMBL/GenBank/DDBJ databases">
        <authorList>
            <person name="de Groot N.N."/>
        </authorList>
    </citation>
    <scope>NUCLEOTIDE SEQUENCE [LARGE SCALE GENOMIC DNA]</scope>
    <source>
        <strain evidence="4">ATCC 20501</strain>
    </source>
</reference>
<keyword evidence="6" id="KW-1185">Reference proteome</keyword>
<feature type="chain" id="PRO_5039463880" description="DUF4352 domain-containing protein" evidence="2">
    <location>
        <begin position="21"/>
        <end position="179"/>
    </location>
</feature>
<organism evidence="4 7">
    <name type="scientific">Saccharopolyspora kobensis</name>
    <dbReference type="NCBI Taxonomy" id="146035"/>
    <lineage>
        <taxon>Bacteria</taxon>
        <taxon>Bacillati</taxon>
        <taxon>Actinomycetota</taxon>
        <taxon>Actinomycetes</taxon>
        <taxon>Pseudonocardiales</taxon>
        <taxon>Pseudonocardiaceae</taxon>
        <taxon>Saccharopolyspora</taxon>
    </lineage>
</organism>
<dbReference type="PROSITE" id="PS51257">
    <property type="entry name" value="PROKAR_LIPOPROTEIN"/>
    <property type="match status" value="1"/>
</dbReference>
<evidence type="ECO:0000313" key="4">
    <source>
        <dbReference type="EMBL" id="SEG83813.1"/>
    </source>
</evidence>
<name>A0A1H6DGB5_9PSEU</name>
<evidence type="ECO:0000256" key="2">
    <source>
        <dbReference type="SAM" id="SignalP"/>
    </source>
</evidence>
<protein>
    <recommendedName>
        <fullName evidence="3">DUF4352 domain-containing protein</fullName>
    </recommendedName>
</protein>
<dbReference type="Proteomes" id="UP000236729">
    <property type="component" value="Unassembled WGS sequence"/>
</dbReference>
<dbReference type="InterPro" id="IPR029050">
    <property type="entry name" value="Immunoprotect_excell_Ig-like"/>
</dbReference>
<dbReference type="InterPro" id="IPR029051">
    <property type="entry name" value="DUF4352"/>
</dbReference>
<evidence type="ECO:0000259" key="3">
    <source>
        <dbReference type="Pfam" id="PF11611"/>
    </source>
</evidence>
<sequence>MKKLLAPAVGLLLGLAGCGAADEATVLVPEPQTAPEQAESEAATPQVGGKDVAFGETAGVTNEEGGKYAIAASALQDVTEFSEPPVEGKYVSTDVEASLISGTGGAVASVGFMLVDAAGNEYVSAAPNGENMDGVLFATLLSQGDSGSGKVYFDVPADATGLKLVFQPLTATEPLGSWS</sequence>
<dbReference type="SMR" id="A0A1H6DGB5"/>
<evidence type="ECO:0000313" key="5">
    <source>
        <dbReference type="EMBL" id="SFE33747.1"/>
    </source>
</evidence>